<keyword evidence="4" id="KW-1185">Reference proteome</keyword>
<evidence type="ECO:0000313" key="2">
    <source>
        <dbReference type="EMBL" id="AOY74645.1"/>
    </source>
</evidence>
<evidence type="ECO:0000313" key="4">
    <source>
        <dbReference type="Proteomes" id="UP000177894"/>
    </source>
</evidence>
<feature type="transmembrane region" description="Helical" evidence="1">
    <location>
        <begin position="76"/>
        <end position="96"/>
    </location>
</feature>
<dbReference type="Proteomes" id="UP000177894">
    <property type="component" value="Chromosome"/>
</dbReference>
<sequence length="107" mass="12368">MVFEKGEVYIEKTYKKDRIKLEYDLNNCAIDKDLSKKYIKRLDKQANYAKMLNTSFTVLEGGVLGFLGIGLPDIPLFIAVIMRTIYEVALSYSMIIKVMKKRNTFSL</sequence>
<reference evidence="2 4" key="1">
    <citation type="submission" date="2016-10" db="EMBL/GenBank/DDBJ databases">
        <title>Complete Genome Sequence of Acetogen Clostridium formicoaceticum ATCC 27076.</title>
        <authorList>
            <person name="Bao T."/>
            <person name="Cheng C."/>
            <person name="Zhao J."/>
            <person name="Yang S.-T."/>
            <person name="Wang J."/>
            <person name="Wang M."/>
        </authorList>
    </citation>
    <scope>NUCLEOTIDE SEQUENCE [LARGE SCALE GENOMIC DNA]</scope>
    <source>
        <strain evidence="2 4">ATCC 27076</strain>
    </source>
</reference>
<dbReference type="AlphaFoldDB" id="A0AAC9RKZ0"/>
<reference evidence="3 5" key="2">
    <citation type="submission" date="2017-03" db="EMBL/GenBank/DDBJ databases">
        <title>Complete sequence of Clostridium formicaceticum DSM 92.</title>
        <authorList>
            <person name="Poehlein A."/>
            <person name="Karl M."/>
            <person name="Bengelsdorf F.R."/>
            <person name="Duerre P."/>
            <person name="Daniel R."/>
        </authorList>
    </citation>
    <scope>NUCLEOTIDE SEQUENCE [LARGE SCALE GENOMIC DNA]</scope>
    <source>
        <strain evidence="3 5">DSM 92</strain>
    </source>
</reference>
<dbReference type="Pfam" id="PF12787">
    <property type="entry name" value="EcsC"/>
    <property type="match status" value="1"/>
</dbReference>
<dbReference type="Proteomes" id="UP000192478">
    <property type="component" value="Chromosome"/>
</dbReference>
<evidence type="ECO:0000313" key="3">
    <source>
        <dbReference type="EMBL" id="ARE89014.1"/>
    </source>
</evidence>
<accession>A0AAC9RKZ0</accession>
<evidence type="ECO:0000313" key="5">
    <source>
        <dbReference type="Proteomes" id="UP000192478"/>
    </source>
</evidence>
<keyword evidence="1" id="KW-0812">Transmembrane</keyword>
<gene>
    <name evidence="2" type="ORF">BJL90_00940</name>
    <name evidence="3" type="ORF">CLFO_34200</name>
</gene>
<dbReference type="KEGG" id="cfm:BJL90_00940"/>
<keyword evidence="1" id="KW-0472">Membrane</keyword>
<keyword evidence="1" id="KW-1133">Transmembrane helix</keyword>
<dbReference type="EMBL" id="CP017603">
    <property type="protein sequence ID" value="AOY74645.1"/>
    <property type="molecule type" value="Genomic_DNA"/>
</dbReference>
<feature type="transmembrane region" description="Helical" evidence="1">
    <location>
        <begin position="51"/>
        <end position="70"/>
    </location>
</feature>
<evidence type="ECO:0000256" key="1">
    <source>
        <dbReference type="SAM" id="Phobius"/>
    </source>
</evidence>
<name>A0AAC9RKZ0_9CLOT</name>
<proteinExistence type="predicted"/>
<protein>
    <submittedName>
        <fullName evidence="3">EcsC protein family protein</fullName>
    </submittedName>
</protein>
<dbReference type="InterPro" id="IPR024787">
    <property type="entry name" value="EcsC"/>
</dbReference>
<organism evidence="3 5">
    <name type="scientific">Clostridium formicaceticum</name>
    <dbReference type="NCBI Taxonomy" id="1497"/>
    <lineage>
        <taxon>Bacteria</taxon>
        <taxon>Bacillati</taxon>
        <taxon>Bacillota</taxon>
        <taxon>Clostridia</taxon>
        <taxon>Eubacteriales</taxon>
        <taxon>Clostridiaceae</taxon>
        <taxon>Clostridium</taxon>
    </lineage>
</organism>
<dbReference type="EMBL" id="CP020559">
    <property type="protein sequence ID" value="ARE89014.1"/>
    <property type="molecule type" value="Genomic_DNA"/>
</dbReference>